<dbReference type="KEGG" id="ccin:107268692"/>
<dbReference type="GO" id="GO:0016787">
    <property type="term" value="F:hydrolase activity"/>
    <property type="evidence" value="ECO:0007669"/>
    <property type="project" value="InterPro"/>
</dbReference>
<reference evidence="6" key="1">
    <citation type="submission" date="2025-08" db="UniProtKB">
        <authorList>
            <consortium name="RefSeq"/>
        </authorList>
    </citation>
    <scope>IDENTIFICATION</scope>
</reference>
<sequence length="289" mass="31384">MTEHELYDRNGIYSKMLYKNFDVPQFLSKISKAKIQKLASDSIPCIIVHGGAGEIVDSEVVEKVFACQKSASIGYKILLNGGNSIEAIEAALWWLENDEYFNCGYGSALNELGDVQMDACLMDGTRSICGSVAAVSDIEHPISLAKFVMENYPNTIVVGDGAKTLANCAGMNWLSKGTMVAPTVHRNKDKPQYTSENSFADLTKKKYGTVGCIAWDGFTMAVGTSTGGLHNKNVGRVGDSPLLGCGTFANSEAGCSLTGQGESIIKLGMSRWWNSTTKMWLLEILLHYF</sequence>
<dbReference type="GO" id="GO:0005737">
    <property type="term" value="C:cytoplasm"/>
    <property type="evidence" value="ECO:0007669"/>
    <property type="project" value="TreeGrafter"/>
</dbReference>
<dbReference type="InterPro" id="IPR000246">
    <property type="entry name" value="Peptidase_T2"/>
</dbReference>
<dbReference type="Pfam" id="PF01112">
    <property type="entry name" value="Asparaginase_2"/>
    <property type="match status" value="1"/>
</dbReference>
<accession>A0AAJ7W296</accession>
<feature type="active site" description="Nucleophile" evidence="2">
    <location>
        <position position="209"/>
    </location>
</feature>
<gene>
    <name evidence="6" type="primary">LOC107268692</name>
</gene>
<dbReference type="SUPFAM" id="SSF56235">
    <property type="entry name" value="N-terminal nucleophile aminohydrolases (Ntn hydrolases)"/>
    <property type="match status" value="1"/>
</dbReference>
<dbReference type="Proteomes" id="UP000694920">
    <property type="component" value="Unplaced"/>
</dbReference>
<evidence type="ECO:0000313" key="5">
    <source>
        <dbReference type="Proteomes" id="UP000694920"/>
    </source>
</evidence>
<dbReference type="InterPro" id="IPR029055">
    <property type="entry name" value="Ntn_hydrolases_N"/>
</dbReference>
<dbReference type="GeneID" id="107268692"/>
<evidence type="ECO:0000313" key="6">
    <source>
        <dbReference type="RefSeq" id="XP_024941751.1"/>
    </source>
</evidence>
<feature type="site" description="Cleavage; by autolysis" evidence="4">
    <location>
        <begin position="208"/>
        <end position="209"/>
    </location>
</feature>
<dbReference type="PANTHER" id="PTHR10188">
    <property type="entry name" value="L-ASPARAGINASE"/>
    <property type="match status" value="1"/>
</dbReference>
<comment type="similarity">
    <text evidence="1">Belongs to the Ntn-hydrolase family.</text>
</comment>
<organism evidence="5 6">
    <name type="scientific">Cephus cinctus</name>
    <name type="common">Wheat stem sawfly</name>
    <dbReference type="NCBI Taxonomy" id="211228"/>
    <lineage>
        <taxon>Eukaryota</taxon>
        <taxon>Metazoa</taxon>
        <taxon>Ecdysozoa</taxon>
        <taxon>Arthropoda</taxon>
        <taxon>Hexapoda</taxon>
        <taxon>Insecta</taxon>
        <taxon>Pterygota</taxon>
        <taxon>Neoptera</taxon>
        <taxon>Endopterygota</taxon>
        <taxon>Hymenoptera</taxon>
        <taxon>Cephoidea</taxon>
        <taxon>Cephidae</taxon>
        <taxon>Cephus</taxon>
    </lineage>
</organism>
<dbReference type="Gene3D" id="3.60.20.30">
    <property type="entry name" value="(Glycosyl)asparaginase"/>
    <property type="match status" value="1"/>
</dbReference>
<feature type="binding site" evidence="3">
    <location>
        <begin position="236"/>
        <end position="239"/>
    </location>
    <ligand>
        <name>substrate</name>
    </ligand>
</feature>
<dbReference type="RefSeq" id="XP_024941751.1">
    <property type="nucleotide sequence ID" value="XM_025085983.1"/>
</dbReference>
<evidence type="ECO:0000256" key="2">
    <source>
        <dbReference type="PIRSR" id="PIRSR600246-1"/>
    </source>
</evidence>
<name>A0AAJ7W296_CEPCN</name>
<dbReference type="AlphaFoldDB" id="A0AAJ7W296"/>
<keyword evidence="5" id="KW-1185">Reference proteome</keyword>
<proteinExistence type="inferred from homology"/>
<evidence type="ECO:0000256" key="3">
    <source>
        <dbReference type="PIRSR" id="PIRSR600246-2"/>
    </source>
</evidence>
<feature type="binding site" evidence="3">
    <location>
        <begin position="258"/>
        <end position="261"/>
    </location>
    <ligand>
        <name>substrate</name>
    </ligand>
</feature>
<dbReference type="PANTHER" id="PTHR10188:SF43">
    <property type="entry name" value="ASPARAGINASE (EUROFUNG)"/>
    <property type="match status" value="1"/>
</dbReference>
<protein>
    <submittedName>
        <fullName evidence="6">Isoaspartyl peptidase/L-asparaginase</fullName>
    </submittedName>
</protein>
<evidence type="ECO:0000256" key="1">
    <source>
        <dbReference type="ARBA" id="ARBA00010872"/>
    </source>
</evidence>
<evidence type="ECO:0000256" key="4">
    <source>
        <dbReference type="PIRSR" id="PIRSR600246-3"/>
    </source>
</evidence>